<evidence type="ECO:0000313" key="5">
    <source>
        <dbReference type="EMBL" id="MFC6153935.1"/>
    </source>
</evidence>
<dbReference type="RefSeq" id="WP_128221841.1">
    <property type="nucleotide sequence ID" value="NZ_CP034929.1"/>
</dbReference>
<name>A0ABW1R1F9_9ACTN</name>
<evidence type="ECO:0000313" key="6">
    <source>
        <dbReference type="Proteomes" id="UP001596098"/>
    </source>
</evidence>
<dbReference type="PANTHER" id="PTHR43248:SF29">
    <property type="entry name" value="TRIPEPTIDYL AMINOPEPTIDASE"/>
    <property type="match status" value="1"/>
</dbReference>
<organism evidence="5 6">
    <name type="scientific">Nocardioides yefusunii</name>
    <dbReference type="NCBI Taxonomy" id="2500546"/>
    <lineage>
        <taxon>Bacteria</taxon>
        <taxon>Bacillati</taxon>
        <taxon>Actinomycetota</taxon>
        <taxon>Actinomycetes</taxon>
        <taxon>Propionibacteriales</taxon>
        <taxon>Nocardioidaceae</taxon>
        <taxon>Nocardioides</taxon>
    </lineage>
</organism>
<dbReference type="Gene3D" id="3.40.50.1820">
    <property type="entry name" value="alpha/beta hydrolase"/>
    <property type="match status" value="1"/>
</dbReference>
<dbReference type="PANTHER" id="PTHR43248">
    <property type="entry name" value="2-SUCCINYL-6-HYDROXY-2,4-CYCLOHEXADIENE-1-CARBOXYLATE SYNTHASE"/>
    <property type="match status" value="1"/>
</dbReference>
<evidence type="ECO:0000256" key="2">
    <source>
        <dbReference type="ARBA" id="ARBA00022729"/>
    </source>
</evidence>
<dbReference type="SUPFAM" id="SSF53474">
    <property type="entry name" value="alpha/beta-Hydrolases"/>
    <property type="match status" value="1"/>
</dbReference>
<reference evidence="6" key="1">
    <citation type="journal article" date="2019" name="Int. J. Syst. Evol. Microbiol.">
        <title>The Global Catalogue of Microorganisms (GCM) 10K type strain sequencing project: providing services to taxonomists for standard genome sequencing and annotation.</title>
        <authorList>
            <consortium name="The Broad Institute Genomics Platform"/>
            <consortium name="The Broad Institute Genome Sequencing Center for Infectious Disease"/>
            <person name="Wu L."/>
            <person name="Ma J."/>
        </authorList>
    </citation>
    <scope>NUCLEOTIDE SEQUENCE [LARGE SCALE GENOMIC DNA]</scope>
    <source>
        <strain evidence="6">DFY28</strain>
    </source>
</reference>
<evidence type="ECO:0000256" key="1">
    <source>
        <dbReference type="ARBA" id="ARBA00010088"/>
    </source>
</evidence>
<protein>
    <submittedName>
        <fullName evidence="5">Alpha/beta hydrolase</fullName>
    </submittedName>
</protein>
<dbReference type="InterPro" id="IPR029058">
    <property type="entry name" value="AB_hydrolase_fold"/>
</dbReference>
<keyword evidence="3 5" id="KW-0378">Hydrolase</keyword>
<keyword evidence="6" id="KW-1185">Reference proteome</keyword>
<dbReference type="EMBL" id="JBHSQI010000005">
    <property type="protein sequence ID" value="MFC6153935.1"/>
    <property type="molecule type" value="Genomic_DNA"/>
</dbReference>
<dbReference type="Proteomes" id="UP001596098">
    <property type="component" value="Unassembled WGS sequence"/>
</dbReference>
<evidence type="ECO:0000259" key="4">
    <source>
        <dbReference type="Pfam" id="PF08386"/>
    </source>
</evidence>
<gene>
    <name evidence="5" type="ORF">ACFPWU_09725</name>
</gene>
<accession>A0ABW1R1F9</accession>
<comment type="similarity">
    <text evidence="1">Belongs to the peptidase S33 family.</text>
</comment>
<dbReference type="GO" id="GO:0016787">
    <property type="term" value="F:hydrolase activity"/>
    <property type="evidence" value="ECO:0007669"/>
    <property type="project" value="UniProtKB-KW"/>
</dbReference>
<sequence>MKKATTRIVALVAVLALVLGTIATALVVLWPSGEETPETLKPIPVPSIEQTDDLTPFMEQEIQFVPCSTSNDDLECAWLAVPLDYADPAGTVINLAVNRMASRDPEKRIGTLVVNPGGPGGSGTEMAGSVDAVLGRTLASAFDVVGFDPRGVMKSAALDCYSDADLNAYVDAPTPTTAAEIAAVDVEAKKLAAACLANSGELARHVSTIEAVKDMDVLRAALGQEKLDFYGASYGTKLGATYAELFPARVGKFVLDGGMDPTLELLDLSLGQAKGFEIALRSYVKSCQTKSDCPLTGDVDAGVQQVRDLLDSIEKGELKAGDEVLTSGDAFYGIVTPLYRESYWTFLTQVLTLALDGDGSMLLYLADQYLGRDGESFLNNSLEASAVINCLDDPTYVTADEVKDYLPRFEKASPTFGRVLAWGLTSCQGFGFPKPEKLEIDGAGAAPILVTATTRDPATPYAWGVALAEQLESGVLISRDGDGHIAYNSGNTCVDEAVDAYFLDGKVPTDTVTC</sequence>
<dbReference type="InterPro" id="IPR051601">
    <property type="entry name" value="Serine_prot/Carboxylest_S33"/>
</dbReference>
<proteinExistence type="inferred from homology"/>
<feature type="domain" description="Peptidase S33 tripeptidyl aminopeptidase-like C-terminal" evidence="4">
    <location>
        <begin position="413"/>
        <end position="514"/>
    </location>
</feature>
<keyword evidence="2" id="KW-0732">Signal</keyword>
<evidence type="ECO:0000256" key="3">
    <source>
        <dbReference type="ARBA" id="ARBA00022801"/>
    </source>
</evidence>
<comment type="caution">
    <text evidence="5">The sequence shown here is derived from an EMBL/GenBank/DDBJ whole genome shotgun (WGS) entry which is preliminary data.</text>
</comment>
<dbReference type="Pfam" id="PF08386">
    <property type="entry name" value="Abhydrolase_4"/>
    <property type="match status" value="1"/>
</dbReference>
<dbReference type="InterPro" id="IPR013595">
    <property type="entry name" value="Pept_S33_TAP-like_C"/>
</dbReference>